<dbReference type="CDD" id="cd06580">
    <property type="entry name" value="TM_PBP1_transp_TpRbsC_like"/>
    <property type="match status" value="1"/>
</dbReference>
<feature type="transmembrane region" description="Helical" evidence="6">
    <location>
        <begin position="112"/>
        <end position="135"/>
    </location>
</feature>
<evidence type="ECO:0000256" key="5">
    <source>
        <dbReference type="ARBA" id="ARBA00023136"/>
    </source>
</evidence>
<name>A0A7J2U290_9CREN</name>
<evidence type="ECO:0000256" key="4">
    <source>
        <dbReference type="ARBA" id="ARBA00022989"/>
    </source>
</evidence>
<evidence type="ECO:0000256" key="6">
    <source>
        <dbReference type="SAM" id="Phobius"/>
    </source>
</evidence>
<dbReference type="AlphaFoldDB" id="A0A7J2U290"/>
<keyword evidence="5 6" id="KW-0472">Membrane</keyword>
<feature type="transmembrane region" description="Helical" evidence="6">
    <location>
        <begin position="242"/>
        <end position="264"/>
    </location>
</feature>
<dbReference type="GO" id="GO:0022857">
    <property type="term" value="F:transmembrane transporter activity"/>
    <property type="evidence" value="ECO:0007669"/>
    <property type="project" value="InterPro"/>
</dbReference>
<reference evidence="7" key="1">
    <citation type="journal article" date="2020" name="mSystems">
        <title>Genome- and Community-Level Interaction Insights into Carbon Utilization and Element Cycling Functions of Hydrothermarchaeota in Hydrothermal Sediment.</title>
        <authorList>
            <person name="Zhou Z."/>
            <person name="Liu Y."/>
            <person name="Xu W."/>
            <person name="Pan J."/>
            <person name="Luo Z.H."/>
            <person name="Li M."/>
        </authorList>
    </citation>
    <scope>NUCLEOTIDE SEQUENCE [LARGE SCALE GENOMIC DNA]</scope>
    <source>
        <strain evidence="7">SpSt-125</strain>
    </source>
</reference>
<evidence type="ECO:0000256" key="1">
    <source>
        <dbReference type="ARBA" id="ARBA00004651"/>
    </source>
</evidence>
<evidence type="ECO:0000256" key="3">
    <source>
        <dbReference type="ARBA" id="ARBA00022692"/>
    </source>
</evidence>
<feature type="transmembrane region" description="Helical" evidence="6">
    <location>
        <begin position="90"/>
        <end position="106"/>
    </location>
</feature>
<dbReference type="Pfam" id="PF02653">
    <property type="entry name" value="BPD_transp_2"/>
    <property type="match status" value="1"/>
</dbReference>
<accession>A0A7J2U290</accession>
<feature type="transmembrane region" description="Helical" evidence="6">
    <location>
        <begin position="59"/>
        <end position="78"/>
    </location>
</feature>
<keyword evidence="2" id="KW-1003">Cell membrane</keyword>
<evidence type="ECO:0000313" key="7">
    <source>
        <dbReference type="EMBL" id="HEM66816.1"/>
    </source>
</evidence>
<feature type="transmembrane region" description="Helical" evidence="6">
    <location>
        <begin position="194"/>
        <end position="213"/>
    </location>
</feature>
<comment type="subcellular location">
    <subcellularLocation>
        <location evidence="1">Cell membrane</location>
        <topology evidence="1">Multi-pass membrane protein</topology>
    </subcellularLocation>
</comment>
<dbReference type="PANTHER" id="PTHR47089">
    <property type="entry name" value="ABC TRANSPORTER, PERMEASE PROTEIN"/>
    <property type="match status" value="1"/>
</dbReference>
<sequence>MPKVAIVKRELSKIATVLAKVLVILLGLLLAATLTSIATGNPLKLISITLFQSFTNLNVFVYISTLLPTAVGLSLAFSANAWNLGAEGQLVFGAIGATFIALFTPLGRQEIIAPIAALIFASLFGALWALPAALLKMFRGINEALTTLLMNFIAYYVANYLVKGPWRGRTVYGYPTTDMIPIESRIPTAPGYSFSWYVVVACIAIAVLLYLFLYRTRVGIALRALGSSIHFVELSGLSSKKLFLIAFLISGALAGFAGGVKILVYHKKLVEGSIVGGGYGFTSIMVSWLGGLNPLFVIPASYYTAVLYILSFGLQIGSAAVGDALSSTIVGFLLALILLADFLTRYRIVIRFR</sequence>
<dbReference type="EMBL" id="DSEU01000030">
    <property type="protein sequence ID" value="HEM66816.1"/>
    <property type="molecule type" value="Genomic_DNA"/>
</dbReference>
<comment type="caution">
    <text evidence="7">The sequence shown here is derived from an EMBL/GenBank/DDBJ whole genome shotgun (WGS) entry which is preliminary data.</text>
</comment>
<dbReference type="GO" id="GO:0005886">
    <property type="term" value="C:plasma membrane"/>
    <property type="evidence" value="ECO:0007669"/>
    <property type="project" value="UniProtKB-SubCell"/>
</dbReference>
<evidence type="ECO:0000256" key="2">
    <source>
        <dbReference type="ARBA" id="ARBA00022475"/>
    </source>
</evidence>
<keyword evidence="4 6" id="KW-1133">Transmembrane helix</keyword>
<dbReference type="PANTHER" id="PTHR47089:SF1">
    <property type="entry name" value="GUANOSINE ABC TRANSPORTER PERMEASE PROTEIN NUPP"/>
    <property type="match status" value="1"/>
</dbReference>
<feature type="transmembrane region" description="Helical" evidence="6">
    <location>
        <begin position="144"/>
        <end position="162"/>
    </location>
</feature>
<feature type="transmembrane region" description="Helical" evidence="6">
    <location>
        <begin position="21"/>
        <end position="39"/>
    </location>
</feature>
<keyword evidence="3 6" id="KW-0812">Transmembrane</keyword>
<proteinExistence type="predicted"/>
<organism evidence="7">
    <name type="scientific">Ignisphaera aggregans</name>
    <dbReference type="NCBI Taxonomy" id="334771"/>
    <lineage>
        <taxon>Archaea</taxon>
        <taxon>Thermoproteota</taxon>
        <taxon>Thermoprotei</taxon>
        <taxon>Desulfurococcales</taxon>
        <taxon>Desulfurococcaceae</taxon>
        <taxon>Ignisphaera</taxon>
    </lineage>
</organism>
<feature type="transmembrane region" description="Helical" evidence="6">
    <location>
        <begin position="324"/>
        <end position="343"/>
    </location>
</feature>
<dbReference type="InterPro" id="IPR001851">
    <property type="entry name" value="ABC_transp_permease"/>
</dbReference>
<feature type="transmembrane region" description="Helical" evidence="6">
    <location>
        <begin position="296"/>
        <end position="318"/>
    </location>
</feature>
<protein>
    <submittedName>
        <fullName evidence="7">ABC transporter permease</fullName>
    </submittedName>
</protein>
<feature type="transmembrane region" description="Helical" evidence="6">
    <location>
        <begin position="270"/>
        <end position="289"/>
    </location>
</feature>
<gene>
    <name evidence="7" type="ORF">ENO26_04505</name>
</gene>